<keyword evidence="2 7" id="KW-0813">Transport</keyword>
<keyword evidence="4 7" id="KW-0812">Transmembrane</keyword>
<name>A0A345BY71_9BACI</name>
<dbReference type="PANTHER" id="PTHR30043">
    <property type="entry name" value="PHOSPHONATES TRANSPORT SYSTEM PERMEASE PROTEIN"/>
    <property type="match status" value="1"/>
</dbReference>
<dbReference type="GO" id="GO:0005886">
    <property type="term" value="C:plasma membrane"/>
    <property type="evidence" value="ECO:0007669"/>
    <property type="project" value="UniProtKB-SubCell"/>
</dbReference>
<evidence type="ECO:0000256" key="6">
    <source>
        <dbReference type="ARBA" id="ARBA00023136"/>
    </source>
</evidence>
<feature type="transmembrane region" description="Helical" evidence="7">
    <location>
        <begin position="262"/>
        <end position="281"/>
    </location>
</feature>
<keyword evidence="5 7" id="KW-1133">Transmembrane helix</keyword>
<dbReference type="AlphaFoldDB" id="A0A345BY71"/>
<evidence type="ECO:0000256" key="7">
    <source>
        <dbReference type="RuleBase" id="RU363032"/>
    </source>
</evidence>
<comment type="subcellular location">
    <subcellularLocation>
        <location evidence="1 7">Cell membrane</location>
        <topology evidence="1 7">Multi-pass membrane protein</topology>
    </subcellularLocation>
</comment>
<organism evidence="9 10">
    <name type="scientific">Salicibibacter kimchii</name>
    <dbReference type="NCBI Taxonomy" id="2099786"/>
    <lineage>
        <taxon>Bacteria</taxon>
        <taxon>Bacillati</taxon>
        <taxon>Bacillota</taxon>
        <taxon>Bacilli</taxon>
        <taxon>Bacillales</taxon>
        <taxon>Bacillaceae</taxon>
        <taxon>Salicibibacter</taxon>
    </lineage>
</organism>
<dbReference type="InterPro" id="IPR000515">
    <property type="entry name" value="MetI-like"/>
</dbReference>
<protein>
    <submittedName>
        <fullName evidence="9">Phosphonate ABC transporter, permease protein PhnE</fullName>
    </submittedName>
</protein>
<feature type="domain" description="ABC transmembrane type-1" evidence="8">
    <location>
        <begin position="97"/>
        <end position="280"/>
    </location>
</feature>
<keyword evidence="6 7" id="KW-0472">Membrane</keyword>
<dbReference type="PROSITE" id="PS50928">
    <property type="entry name" value="ABC_TM1"/>
    <property type="match status" value="1"/>
</dbReference>
<dbReference type="RefSeq" id="WP_114372202.1">
    <property type="nucleotide sequence ID" value="NZ_CP031092.1"/>
</dbReference>
<evidence type="ECO:0000256" key="5">
    <source>
        <dbReference type="ARBA" id="ARBA00022989"/>
    </source>
</evidence>
<dbReference type="InterPro" id="IPR035906">
    <property type="entry name" value="MetI-like_sf"/>
</dbReference>
<proteinExistence type="inferred from homology"/>
<dbReference type="SUPFAM" id="SSF161098">
    <property type="entry name" value="MetI-like"/>
    <property type="match status" value="1"/>
</dbReference>
<dbReference type="GO" id="GO:0015416">
    <property type="term" value="F:ABC-type phosphonate transporter activity"/>
    <property type="evidence" value="ECO:0007669"/>
    <property type="project" value="InterPro"/>
</dbReference>
<feature type="transmembrane region" description="Helical" evidence="7">
    <location>
        <begin position="41"/>
        <end position="58"/>
    </location>
</feature>
<evidence type="ECO:0000259" key="8">
    <source>
        <dbReference type="PROSITE" id="PS50928"/>
    </source>
</evidence>
<accession>A0A345BY71</accession>
<dbReference type="OrthoDB" id="8557224at2"/>
<evidence type="ECO:0000256" key="1">
    <source>
        <dbReference type="ARBA" id="ARBA00004651"/>
    </source>
</evidence>
<dbReference type="Proteomes" id="UP000252100">
    <property type="component" value="Chromosome"/>
</dbReference>
<keyword evidence="10" id="KW-1185">Reference proteome</keyword>
<dbReference type="InterPro" id="IPR005769">
    <property type="entry name" value="PhnE/PtxC"/>
</dbReference>
<dbReference type="CDD" id="cd06261">
    <property type="entry name" value="TM_PBP2"/>
    <property type="match status" value="1"/>
</dbReference>
<dbReference type="Pfam" id="PF00528">
    <property type="entry name" value="BPD_transp_1"/>
    <property type="match status" value="1"/>
</dbReference>
<evidence type="ECO:0000313" key="9">
    <source>
        <dbReference type="EMBL" id="AXF55902.1"/>
    </source>
</evidence>
<dbReference type="KEGG" id="rue:DT065_07595"/>
<feature type="transmembrane region" description="Helical" evidence="7">
    <location>
        <begin position="148"/>
        <end position="172"/>
    </location>
</feature>
<dbReference type="EMBL" id="CP031092">
    <property type="protein sequence ID" value="AXF55902.1"/>
    <property type="molecule type" value="Genomic_DNA"/>
</dbReference>
<comment type="similarity">
    <text evidence="7">Belongs to the binding-protein-dependent transport system permease family.</text>
</comment>
<evidence type="ECO:0000256" key="3">
    <source>
        <dbReference type="ARBA" id="ARBA00022475"/>
    </source>
</evidence>
<reference evidence="9 10" key="1">
    <citation type="journal article" date="2018" name="J. Microbiol.">
        <title>Salicibibacter kimchii gen. nov., sp. nov., a moderately halophilic and alkalitolerant bacterium in the family Bacillaceae, isolated from kimchi.</title>
        <authorList>
            <person name="Jang J.Y."/>
            <person name="Oh Y.J."/>
            <person name="Lim S.K."/>
            <person name="Park H.K."/>
            <person name="Lee C."/>
            <person name="Kim J.Y."/>
            <person name="Lee M.A."/>
            <person name="Choi H.J."/>
        </authorList>
    </citation>
    <scope>NUCLEOTIDE SEQUENCE [LARGE SCALE GENOMIC DNA]</scope>
    <source>
        <strain evidence="9 10">NKC1-1</strain>
    </source>
</reference>
<sequence>MSRSVEDILERPLKLPPRTENNDLLGMYKDWQRRKNMVRKNRAWILGIIFLVVAWSWYATEFTLLYLISGAGNIAAFIATDLFPPDLSSIPMFIGPALETLYMSYAGMVISAVISLILAFLIARNTTFHPIISFVCRSIVTFLRAVPALVWGIILVSAIGLGPFAGMVAVALSGVGILGKAFSDIVEEIDMDQVGAVKATGANWFQVVGQGVWPQFKTGFVGWSLYKLDLNIREAAVLGMVGAGGIGLVLERSISLFQYQEAAMGILMIFALILLVEFTTAKIRERIL</sequence>
<evidence type="ECO:0000256" key="2">
    <source>
        <dbReference type="ARBA" id="ARBA00022448"/>
    </source>
</evidence>
<dbReference type="NCBIfam" id="TIGR01097">
    <property type="entry name" value="PhnE"/>
    <property type="match status" value="1"/>
</dbReference>
<evidence type="ECO:0000313" key="10">
    <source>
        <dbReference type="Proteomes" id="UP000252100"/>
    </source>
</evidence>
<feature type="transmembrane region" description="Helical" evidence="7">
    <location>
        <begin position="104"/>
        <end position="123"/>
    </location>
</feature>
<evidence type="ECO:0000256" key="4">
    <source>
        <dbReference type="ARBA" id="ARBA00022692"/>
    </source>
</evidence>
<keyword evidence="3" id="KW-1003">Cell membrane</keyword>
<dbReference type="PANTHER" id="PTHR30043:SF1">
    <property type="entry name" value="ABC TRANSPORT SYSTEM PERMEASE PROTEIN P69"/>
    <property type="match status" value="1"/>
</dbReference>
<gene>
    <name evidence="9" type="primary">phnE</name>
    <name evidence="9" type="ORF">DT065_07595</name>
</gene>
<dbReference type="Gene3D" id="1.10.3720.10">
    <property type="entry name" value="MetI-like"/>
    <property type="match status" value="1"/>
</dbReference>